<dbReference type="AlphaFoldDB" id="A0A0F6VZI8"/>
<reference evidence="1 2" key="1">
    <citation type="submission" date="2015-03" db="EMBL/GenBank/DDBJ databases">
        <title>Genome assembly of Sandaracinus amylolyticus DSM 53668.</title>
        <authorList>
            <person name="Sharma G."/>
            <person name="Subramanian S."/>
        </authorList>
    </citation>
    <scope>NUCLEOTIDE SEQUENCE [LARGE SCALE GENOMIC DNA]</scope>
    <source>
        <strain evidence="1 2">DSM 53668</strain>
    </source>
</reference>
<dbReference type="OrthoDB" id="5524201at2"/>
<accession>A0A0F6VZI8</accession>
<proteinExistence type="predicted"/>
<sequence>MAIDADIESALARVPWSSLQHCRGSAEDVPALVRTMLSATRASERTEARRALAERIQHQGSVVEATPHVAAILTRALRVAPPDDRAHLAALIAQLAYATTMTEGSGALLWASDAERPKLEAQHRREVAWVRATRRATWGARDALLEMLDVEGDEALLLNVPSALVALIDAAGDDAPEGTDLDATAREFALAIAARARKPATEKAHAGHAFALGHLAKRVPELLPALRAALDRAPWPARVASAIGVLRVSPHDERATDVLIEALRRRDEHETWFAHPFPWRSGHFRFFLIAVLAGDRVSDAGFERALPVLVDVARRDASQSTFEQDALRPLERALEGTTITPRTRRADLPRAALVLLDALYDNAEMWSQKDGSVDVALRPLGLANDVASWRALLERA</sequence>
<dbReference type="EMBL" id="CP011125">
    <property type="protein sequence ID" value="AKF03586.1"/>
    <property type="molecule type" value="Genomic_DNA"/>
</dbReference>
<evidence type="ECO:0000313" key="2">
    <source>
        <dbReference type="Proteomes" id="UP000034883"/>
    </source>
</evidence>
<dbReference type="STRING" id="927083.DB32_000735"/>
<dbReference type="KEGG" id="samy:DB32_000735"/>
<protein>
    <submittedName>
        <fullName evidence="1">Uncharacterized protein</fullName>
    </submittedName>
</protein>
<organism evidence="1 2">
    <name type="scientific">Sandaracinus amylolyticus</name>
    <dbReference type="NCBI Taxonomy" id="927083"/>
    <lineage>
        <taxon>Bacteria</taxon>
        <taxon>Pseudomonadati</taxon>
        <taxon>Myxococcota</taxon>
        <taxon>Polyangia</taxon>
        <taxon>Polyangiales</taxon>
        <taxon>Sandaracinaceae</taxon>
        <taxon>Sandaracinus</taxon>
    </lineage>
</organism>
<gene>
    <name evidence="1" type="ORF">DB32_000735</name>
</gene>
<dbReference type="RefSeq" id="WP_053231030.1">
    <property type="nucleotide sequence ID" value="NZ_CP011125.1"/>
</dbReference>
<name>A0A0F6VZI8_9BACT</name>
<dbReference type="Proteomes" id="UP000034883">
    <property type="component" value="Chromosome"/>
</dbReference>
<keyword evidence="2" id="KW-1185">Reference proteome</keyword>
<evidence type="ECO:0000313" key="1">
    <source>
        <dbReference type="EMBL" id="AKF03586.1"/>
    </source>
</evidence>